<name>A0A0J9S6N0_PLAVI</name>
<feature type="compositionally biased region" description="Basic and acidic residues" evidence="1">
    <location>
        <begin position="95"/>
        <end position="114"/>
    </location>
</feature>
<feature type="region of interest" description="Disordered" evidence="1">
    <location>
        <begin position="95"/>
        <end position="119"/>
    </location>
</feature>
<proteinExistence type="predicted"/>
<dbReference type="Proteomes" id="UP000053562">
    <property type="component" value="Unassembled WGS sequence"/>
</dbReference>
<feature type="region of interest" description="Disordered" evidence="1">
    <location>
        <begin position="143"/>
        <end position="176"/>
    </location>
</feature>
<dbReference type="AlphaFoldDB" id="A0A0J9S6N0"/>
<organism evidence="2 3">
    <name type="scientific">Plasmodium vivax India VII</name>
    <dbReference type="NCBI Taxonomy" id="1077284"/>
    <lineage>
        <taxon>Eukaryota</taxon>
        <taxon>Sar</taxon>
        <taxon>Alveolata</taxon>
        <taxon>Apicomplexa</taxon>
        <taxon>Aconoidasida</taxon>
        <taxon>Haemosporida</taxon>
        <taxon>Plasmodiidae</taxon>
        <taxon>Plasmodium</taxon>
        <taxon>Plasmodium (Plasmodium)</taxon>
    </lineage>
</organism>
<dbReference type="Pfam" id="PF05795">
    <property type="entry name" value="Plasmodium_Vir"/>
    <property type="match status" value="1"/>
</dbReference>
<dbReference type="InterPro" id="IPR008780">
    <property type="entry name" value="Plasmodium_Vir"/>
</dbReference>
<dbReference type="EMBL" id="KQ234376">
    <property type="protein sequence ID" value="KMZ77737.1"/>
    <property type="molecule type" value="Genomic_DNA"/>
</dbReference>
<reference evidence="2 3" key="1">
    <citation type="submission" date="2011-08" db="EMBL/GenBank/DDBJ databases">
        <title>The Genome Sequence of Plasmodium vivax India VII.</title>
        <authorList>
            <consortium name="The Broad Institute Genome Sequencing Platform"/>
            <consortium name="The Broad Institute Genome Sequencing Center for Infectious Disease"/>
            <person name="Neafsey D."/>
            <person name="Carlton J."/>
            <person name="Barnwell J."/>
            <person name="Collins W."/>
            <person name="Escalante A."/>
            <person name="Mullikin J."/>
            <person name="Saul A."/>
            <person name="Guigo R."/>
            <person name="Camara F."/>
            <person name="Young S.K."/>
            <person name="Zeng Q."/>
            <person name="Gargeya S."/>
            <person name="Fitzgerald M."/>
            <person name="Haas B."/>
            <person name="Abouelleil A."/>
            <person name="Alvarado L."/>
            <person name="Arachchi H.M."/>
            <person name="Berlin A."/>
            <person name="Brown A."/>
            <person name="Chapman S.B."/>
            <person name="Chen Z."/>
            <person name="Dunbar C."/>
            <person name="Freedman E."/>
            <person name="Gearin G."/>
            <person name="Gellesch M."/>
            <person name="Goldberg J."/>
            <person name="Griggs A."/>
            <person name="Gujja S."/>
            <person name="Heiman D."/>
            <person name="Howarth C."/>
            <person name="Larson L."/>
            <person name="Lui A."/>
            <person name="MacDonald P.J.P."/>
            <person name="Montmayeur A."/>
            <person name="Murphy C."/>
            <person name="Neiman D."/>
            <person name="Pearson M."/>
            <person name="Priest M."/>
            <person name="Roberts A."/>
            <person name="Saif S."/>
            <person name="Shea T."/>
            <person name="Shenoy N."/>
            <person name="Sisk P."/>
            <person name="Stolte C."/>
            <person name="Sykes S."/>
            <person name="Wortman J."/>
            <person name="Nusbaum C."/>
            <person name="Birren B."/>
        </authorList>
    </citation>
    <scope>NUCLEOTIDE SEQUENCE [LARGE SCALE GENOMIC DNA]</scope>
    <source>
        <strain evidence="2 3">India VII</strain>
    </source>
</reference>
<evidence type="ECO:0000256" key="1">
    <source>
        <dbReference type="SAM" id="MobiDB-lite"/>
    </source>
</evidence>
<accession>A0A0J9S6N0</accession>
<sequence length="228" mass="26772">MRILYGLYDEYNKINARSKNNNYDSCDNFHLWANNHNEAIDKYYENDSNLYQKFKEIKELIDNLKTKSNSPCIKGIYLKTPNEVIKLQEEEEAKKKAAEQQEQEQRAQEQKQREEELEEQLDSVLALTGEVSNILSGFGTTENEVLSPRQHAREERLPENQISSREQPYLEGNKYTDSRPSSLELLGRKKGQLDQFDLNQDLYLVYLEEEDDSVKFLVVLEDLHQEIS</sequence>
<evidence type="ECO:0000313" key="2">
    <source>
        <dbReference type="EMBL" id="KMZ77737.1"/>
    </source>
</evidence>
<evidence type="ECO:0000313" key="3">
    <source>
        <dbReference type="Proteomes" id="UP000053562"/>
    </source>
</evidence>
<gene>
    <name evidence="2" type="ORF">PVIIG_00426</name>
</gene>
<protein>
    <submittedName>
        <fullName evidence="2">Uncharacterized protein</fullName>
    </submittedName>
</protein>